<feature type="chain" id="PRO_5030746114" evidence="7">
    <location>
        <begin position="28"/>
        <end position="339"/>
    </location>
</feature>
<dbReference type="Proteomes" id="UP000565576">
    <property type="component" value="Unassembled WGS sequence"/>
</dbReference>
<keyword evidence="6" id="KW-0449">Lipoprotein</keyword>
<proteinExistence type="inferred from homology"/>
<dbReference type="PANTHER" id="PTHR34296">
    <property type="entry name" value="TRANSCRIPTIONAL ACTIVATOR PROTEIN MED"/>
    <property type="match status" value="1"/>
</dbReference>
<organism evidence="9 10">
    <name type="scientific">Rhizobium lusitanum</name>
    <dbReference type="NCBI Taxonomy" id="293958"/>
    <lineage>
        <taxon>Bacteria</taxon>
        <taxon>Pseudomonadati</taxon>
        <taxon>Pseudomonadota</taxon>
        <taxon>Alphaproteobacteria</taxon>
        <taxon>Hyphomicrobiales</taxon>
        <taxon>Rhizobiaceae</taxon>
        <taxon>Rhizobium/Agrobacterium group</taxon>
        <taxon>Rhizobium</taxon>
    </lineage>
</organism>
<comment type="subcellular location">
    <subcellularLocation>
        <location evidence="1">Cell membrane</location>
        <topology evidence="1">Lipid-anchor</topology>
    </subcellularLocation>
</comment>
<dbReference type="Gene3D" id="3.40.50.2300">
    <property type="match status" value="2"/>
</dbReference>
<dbReference type="InterPro" id="IPR050957">
    <property type="entry name" value="BMP_lipoprotein"/>
</dbReference>
<dbReference type="EMBL" id="JACHBG010000017">
    <property type="protein sequence ID" value="MBB6487900.1"/>
    <property type="molecule type" value="Genomic_DNA"/>
</dbReference>
<keyword evidence="4 7" id="KW-0732">Signal</keyword>
<evidence type="ECO:0000313" key="10">
    <source>
        <dbReference type="Proteomes" id="UP000565576"/>
    </source>
</evidence>
<dbReference type="RefSeq" id="WP_184709200.1">
    <property type="nucleotide sequence ID" value="NZ_JACHBG010000017.1"/>
</dbReference>
<evidence type="ECO:0000256" key="7">
    <source>
        <dbReference type="SAM" id="SignalP"/>
    </source>
</evidence>
<evidence type="ECO:0000256" key="1">
    <source>
        <dbReference type="ARBA" id="ARBA00004193"/>
    </source>
</evidence>
<dbReference type="InterPro" id="IPR003760">
    <property type="entry name" value="PnrA-like"/>
</dbReference>
<comment type="caution">
    <text evidence="9">The sequence shown here is derived from an EMBL/GenBank/DDBJ whole genome shotgun (WGS) entry which is preliminary data.</text>
</comment>
<protein>
    <submittedName>
        <fullName evidence="9">Basic membrane protein A</fullName>
    </submittedName>
</protein>
<gene>
    <name evidence="9" type="ORF">GGD46_005210</name>
</gene>
<evidence type="ECO:0000313" key="9">
    <source>
        <dbReference type="EMBL" id="MBB6487900.1"/>
    </source>
</evidence>
<evidence type="ECO:0000256" key="6">
    <source>
        <dbReference type="ARBA" id="ARBA00023288"/>
    </source>
</evidence>
<evidence type="ECO:0000256" key="3">
    <source>
        <dbReference type="ARBA" id="ARBA00022475"/>
    </source>
</evidence>
<accession>A0A7X0MG76</accession>
<reference evidence="9 10" key="1">
    <citation type="submission" date="2020-08" db="EMBL/GenBank/DDBJ databases">
        <title>Genomic Encyclopedia of Type Strains, Phase IV (KMG-V): Genome sequencing to study the core and pangenomes of soil and plant-associated prokaryotes.</title>
        <authorList>
            <person name="Whitman W."/>
        </authorList>
    </citation>
    <scope>NUCLEOTIDE SEQUENCE [LARGE SCALE GENOMIC DNA]</scope>
    <source>
        <strain evidence="9 10">SEMIA 4060</strain>
    </source>
</reference>
<dbReference type="PANTHER" id="PTHR34296:SF2">
    <property type="entry name" value="ABC TRANSPORTER GUANOSINE-BINDING PROTEIN NUPN"/>
    <property type="match status" value="1"/>
</dbReference>
<sequence>MTTTSKFQNICLGSALALATLWVPAKAEDATYVLVTPSRIGVNKFLGLGKIGIEKAAEAHGVKARIFEGTDPSTRRQNVQAAIDMKAQIIAVMGFEFGDIIADLAPDYPESNFVIIDTCIPDAPKNVHCAVFREQESAYLAGAEAALTSSSKTVGVIGALDIPFLHRYTDSFALGAKAVRSDINVLPTSWIGGDNPFQDPVRAQTQAALQLSNGADRIYAVAAGSNGGVFKAVADKPGAMAIGLDVNQCGDAPGAILDSTLKRVDVILPATIDGILKGSAKPVVGFGLAEGGLELLAMSPDVAASGCAVAKETEVIGKLKEIQARIVSGAIAIPDPMAQ</sequence>
<name>A0A7X0MG76_9HYPH</name>
<evidence type="ECO:0000256" key="5">
    <source>
        <dbReference type="ARBA" id="ARBA00023136"/>
    </source>
</evidence>
<dbReference type="Pfam" id="PF02608">
    <property type="entry name" value="Bmp"/>
    <property type="match status" value="1"/>
</dbReference>
<feature type="domain" description="ABC transporter substrate-binding protein PnrA-like" evidence="8">
    <location>
        <begin position="52"/>
        <end position="296"/>
    </location>
</feature>
<dbReference type="InterPro" id="IPR028082">
    <property type="entry name" value="Peripla_BP_I"/>
</dbReference>
<dbReference type="SUPFAM" id="SSF53822">
    <property type="entry name" value="Periplasmic binding protein-like I"/>
    <property type="match status" value="1"/>
</dbReference>
<evidence type="ECO:0000259" key="8">
    <source>
        <dbReference type="Pfam" id="PF02608"/>
    </source>
</evidence>
<keyword evidence="3" id="KW-1003">Cell membrane</keyword>
<evidence type="ECO:0000256" key="4">
    <source>
        <dbReference type="ARBA" id="ARBA00022729"/>
    </source>
</evidence>
<feature type="signal peptide" evidence="7">
    <location>
        <begin position="1"/>
        <end position="27"/>
    </location>
</feature>
<dbReference type="CDD" id="cd06354">
    <property type="entry name" value="PBP1_PrnA-like"/>
    <property type="match status" value="1"/>
</dbReference>
<keyword evidence="5" id="KW-0472">Membrane</keyword>
<dbReference type="AlphaFoldDB" id="A0A7X0MG76"/>
<comment type="similarity">
    <text evidence="2">Belongs to the BMP lipoprotein family.</text>
</comment>
<dbReference type="GO" id="GO:0005886">
    <property type="term" value="C:plasma membrane"/>
    <property type="evidence" value="ECO:0007669"/>
    <property type="project" value="UniProtKB-SubCell"/>
</dbReference>
<evidence type="ECO:0000256" key="2">
    <source>
        <dbReference type="ARBA" id="ARBA00008610"/>
    </source>
</evidence>